<sequence>MHARAFSSSFTPDRYFIFCWSRVHLPEGASLNTNPACFSLPPPSLSLSSPAPLLLLCRLSFGKDRSRVFLRLLSPMCFEMFRFKPSSWFSSRDTMDSQAPQVGAAASISCIEQSLCQIPIFSNAVYYPNWRIYKSSPPSSLKLGYVSHVFYAFAWVKPDGTVYLSDEWADEQMPVDGAKGCIRAFTQSKRQYPQLKVILSIGGGGAGSENFAAVAADPVLTANFVETAKNLVDKFSLDGLDVDWEHPSDPQQGINYISLLAALREQLPAPQYILSSALPAGQWALQHINLHLAQYYLDVINVMTYDFSGPWVPQCGHQSQLFAPEQPHNDAAHLSCSSAVSYLLAQGVPPHKILMGIPVYGRGFPGTNCVGQYSCPAPDGSDKPVDDGAGNEKEIVFDYCDLPVPGSIEQHDPEVGNAAFCVDNEQNSGFISYDSPQSVKLKAQFVKQTGLAGLFYWHIAADSTTAARSLIATGYNTMHDL</sequence>
<evidence type="ECO:0000256" key="2">
    <source>
        <dbReference type="ARBA" id="ARBA00008682"/>
    </source>
</evidence>
<dbReference type="InterPro" id="IPR001579">
    <property type="entry name" value="Glyco_hydro_18_chit_AS"/>
</dbReference>
<dbReference type="GO" id="GO:0008061">
    <property type="term" value="F:chitin binding"/>
    <property type="evidence" value="ECO:0007669"/>
    <property type="project" value="InterPro"/>
</dbReference>
<dbReference type="GO" id="GO:0008843">
    <property type="term" value="F:endochitinase activity"/>
    <property type="evidence" value="ECO:0007669"/>
    <property type="project" value="UniProtKB-EC"/>
</dbReference>
<dbReference type="GO" id="GO:0005576">
    <property type="term" value="C:extracellular region"/>
    <property type="evidence" value="ECO:0007669"/>
    <property type="project" value="TreeGrafter"/>
</dbReference>
<keyword evidence="12" id="KW-1185">Reference proteome</keyword>
<dbReference type="InterPro" id="IPR011583">
    <property type="entry name" value="Chitinase_II/V-like_cat"/>
</dbReference>
<dbReference type="PROSITE" id="PS01095">
    <property type="entry name" value="GH18_1"/>
    <property type="match status" value="1"/>
</dbReference>
<dbReference type="InterPro" id="IPR029070">
    <property type="entry name" value="Chitinase_insertion_sf"/>
</dbReference>
<dbReference type="InterPro" id="IPR017853">
    <property type="entry name" value="GH"/>
</dbReference>
<organism evidence="11 12">
    <name type="scientific">Trichophyton verrucosum (strain HKI 0517)</name>
    <dbReference type="NCBI Taxonomy" id="663202"/>
    <lineage>
        <taxon>Eukaryota</taxon>
        <taxon>Fungi</taxon>
        <taxon>Dikarya</taxon>
        <taxon>Ascomycota</taxon>
        <taxon>Pezizomycotina</taxon>
        <taxon>Eurotiomycetes</taxon>
        <taxon>Eurotiomycetidae</taxon>
        <taxon>Onygenales</taxon>
        <taxon>Arthrodermataceae</taxon>
        <taxon>Trichophyton</taxon>
    </lineage>
</organism>
<dbReference type="HOGENOM" id="CLU_002833_1_2_1"/>
<keyword evidence="4 9" id="KW-0378">Hydrolase</keyword>
<keyword evidence="5" id="KW-0146">Chitin degradation</keyword>
<evidence type="ECO:0000256" key="3">
    <source>
        <dbReference type="ARBA" id="ARBA00012729"/>
    </source>
</evidence>
<dbReference type="GO" id="GO:0000272">
    <property type="term" value="P:polysaccharide catabolic process"/>
    <property type="evidence" value="ECO:0007669"/>
    <property type="project" value="UniProtKB-KW"/>
</dbReference>
<proteinExistence type="inferred from homology"/>
<dbReference type="SUPFAM" id="SSF51445">
    <property type="entry name" value="(Trans)glycosidases"/>
    <property type="match status" value="1"/>
</dbReference>
<dbReference type="EMBL" id="ACYE01000266">
    <property type="protein sequence ID" value="EFE40058.1"/>
    <property type="molecule type" value="Genomic_DNA"/>
</dbReference>
<dbReference type="EC" id="3.2.1.14" evidence="3"/>
<dbReference type="GO" id="GO:0006032">
    <property type="term" value="P:chitin catabolic process"/>
    <property type="evidence" value="ECO:0007669"/>
    <property type="project" value="UniProtKB-KW"/>
</dbReference>
<evidence type="ECO:0000313" key="12">
    <source>
        <dbReference type="Proteomes" id="UP000008383"/>
    </source>
</evidence>
<name>D4DDJ1_TRIVH</name>
<dbReference type="KEGG" id="tve:TRV_05202"/>
<protein>
    <recommendedName>
        <fullName evidence="3">chitinase</fullName>
        <ecNumber evidence="3">3.2.1.14</ecNumber>
    </recommendedName>
</protein>
<evidence type="ECO:0000256" key="6">
    <source>
        <dbReference type="ARBA" id="ARBA00023277"/>
    </source>
</evidence>
<gene>
    <name evidence="11" type="ORF">TRV_05202</name>
</gene>
<dbReference type="PANTHER" id="PTHR11177:SF228">
    <property type="entry name" value="CHITINASE"/>
    <property type="match status" value="1"/>
</dbReference>
<accession>D4DDJ1</accession>
<feature type="domain" description="GH18" evidence="10">
    <location>
        <begin position="121"/>
        <end position="481"/>
    </location>
</feature>
<dbReference type="Proteomes" id="UP000008383">
    <property type="component" value="Unassembled WGS sequence"/>
</dbReference>
<evidence type="ECO:0000259" key="10">
    <source>
        <dbReference type="PROSITE" id="PS51910"/>
    </source>
</evidence>
<reference evidence="12" key="1">
    <citation type="journal article" date="2011" name="Genome Biol.">
        <title>Comparative and functional genomics provide insights into the pathogenicity of dermatophytic fungi.</title>
        <authorList>
            <person name="Burmester A."/>
            <person name="Shelest E."/>
            <person name="Gloeckner G."/>
            <person name="Heddergott C."/>
            <person name="Schindler S."/>
            <person name="Staib P."/>
            <person name="Heidel A."/>
            <person name="Felder M."/>
            <person name="Petzold A."/>
            <person name="Szafranski K."/>
            <person name="Feuermann M."/>
            <person name="Pedruzzi I."/>
            <person name="Priebe S."/>
            <person name="Groth M."/>
            <person name="Winkler R."/>
            <person name="Li W."/>
            <person name="Kniemeyer O."/>
            <person name="Schroeckh V."/>
            <person name="Hertweck C."/>
            <person name="Hube B."/>
            <person name="White T.C."/>
            <person name="Platzer M."/>
            <person name="Guthke R."/>
            <person name="Heitman J."/>
            <person name="Woestemeyer J."/>
            <person name="Zipfel P.F."/>
            <person name="Monod M."/>
            <person name="Brakhage A.A."/>
        </authorList>
    </citation>
    <scope>NUCLEOTIDE SEQUENCE [LARGE SCALE GENOMIC DNA]</scope>
    <source>
        <strain evidence="12">HKI 0517</strain>
    </source>
</reference>
<evidence type="ECO:0000256" key="5">
    <source>
        <dbReference type="ARBA" id="ARBA00023024"/>
    </source>
</evidence>
<keyword evidence="6" id="KW-0119">Carbohydrate metabolism</keyword>
<evidence type="ECO:0000313" key="11">
    <source>
        <dbReference type="EMBL" id="EFE40058.1"/>
    </source>
</evidence>
<keyword evidence="8" id="KW-0624">Polysaccharide degradation</keyword>
<dbReference type="Pfam" id="PF00704">
    <property type="entry name" value="Glyco_hydro_18"/>
    <property type="match status" value="1"/>
</dbReference>
<comment type="catalytic activity">
    <reaction evidence="1">
        <text>Random endo-hydrolysis of N-acetyl-beta-D-glucosaminide (1-&gt;4)-beta-linkages in chitin and chitodextrins.</text>
        <dbReference type="EC" id="3.2.1.14"/>
    </reaction>
</comment>
<dbReference type="CDD" id="cd06548">
    <property type="entry name" value="GH18_chitinase"/>
    <property type="match status" value="1"/>
</dbReference>
<evidence type="ECO:0000256" key="4">
    <source>
        <dbReference type="ARBA" id="ARBA00022801"/>
    </source>
</evidence>
<dbReference type="RefSeq" id="XP_003020676.1">
    <property type="nucleotide sequence ID" value="XM_003020630.1"/>
</dbReference>
<dbReference type="InterPro" id="IPR050314">
    <property type="entry name" value="Glycosyl_Hydrlase_18"/>
</dbReference>
<evidence type="ECO:0000256" key="8">
    <source>
        <dbReference type="ARBA" id="ARBA00023326"/>
    </source>
</evidence>
<comment type="similarity">
    <text evidence="2">Belongs to the glycosyl hydrolase 18 family. Chitinase class V subfamily.</text>
</comment>
<dbReference type="PROSITE" id="PS51910">
    <property type="entry name" value="GH18_2"/>
    <property type="match status" value="1"/>
</dbReference>
<dbReference type="SMART" id="SM00636">
    <property type="entry name" value="Glyco_18"/>
    <property type="match status" value="1"/>
</dbReference>
<dbReference type="AlphaFoldDB" id="D4DDJ1"/>
<dbReference type="Gene3D" id="3.10.50.10">
    <property type="match status" value="1"/>
</dbReference>
<evidence type="ECO:0000256" key="7">
    <source>
        <dbReference type="ARBA" id="ARBA00023295"/>
    </source>
</evidence>
<evidence type="ECO:0000256" key="1">
    <source>
        <dbReference type="ARBA" id="ARBA00000822"/>
    </source>
</evidence>
<dbReference type="OrthoDB" id="76388at2759"/>
<evidence type="ECO:0000256" key="9">
    <source>
        <dbReference type="RuleBase" id="RU000489"/>
    </source>
</evidence>
<dbReference type="PANTHER" id="PTHR11177">
    <property type="entry name" value="CHITINASE"/>
    <property type="match status" value="1"/>
</dbReference>
<dbReference type="InterPro" id="IPR001223">
    <property type="entry name" value="Glyco_hydro18_cat"/>
</dbReference>
<comment type="caution">
    <text evidence="11">The sequence shown here is derived from an EMBL/GenBank/DDBJ whole genome shotgun (WGS) entry which is preliminary data.</text>
</comment>
<keyword evidence="7 9" id="KW-0326">Glycosidase</keyword>
<dbReference type="Gene3D" id="3.20.20.80">
    <property type="entry name" value="Glycosidases"/>
    <property type="match status" value="1"/>
</dbReference>
<dbReference type="GeneID" id="9577375"/>